<reference evidence="1" key="1">
    <citation type="submission" date="2018-10" db="EMBL/GenBank/DDBJ databases">
        <title>Population genomic analysis revealed the cold adaptation of white poplar.</title>
        <authorList>
            <person name="Liu Y.-J."/>
        </authorList>
    </citation>
    <scope>NUCLEOTIDE SEQUENCE [LARGE SCALE GENOMIC DNA]</scope>
    <source>
        <strain evidence="1">PAL-ZL1</strain>
    </source>
</reference>
<gene>
    <name evidence="1" type="ORF">D5086_0000090080</name>
</gene>
<evidence type="ECO:0000313" key="1">
    <source>
        <dbReference type="EMBL" id="TKS09907.1"/>
    </source>
</evidence>
<dbReference type="STRING" id="43335.A0A4U5QL37"/>
<dbReference type="AlphaFoldDB" id="A0A4U5QL37"/>
<organism evidence="1">
    <name type="scientific">Populus alba</name>
    <name type="common">White poplar</name>
    <dbReference type="NCBI Taxonomy" id="43335"/>
    <lineage>
        <taxon>Eukaryota</taxon>
        <taxon>Viridiplantae</taxon>
        <taxon>Streptophyta</taxon>
        <taxon>Embryophyta</taxon>
        <taxon>Tracheophyta</taxon>
        <taxon>Spermatophyta</taxon>
        <taxon>Magnoliopsida</taxon>
        <taxon>eudicotyledons</taxon>
        <taxon>Gunneridae</taxon>
        <taxon>Pentapetalae</taxon>
        <taxon>rosids</taxon>
        <taxon>fabids</taxon>
        <taxon>Malpighiales</taxon>
        <taxon>Salicaceae</taxon>
        <taxon>Saliceae</taxon>
        <taxon>Populus</taxon>
    </lineage>
</organism>
<dbReference type="EMBL" id="RCHU01000258">
    <property type="protein sequence ID" value="TKS09907.1"/>
    <property type="molecule type" value="Genomic_DNA"/>
</dbReference>
<accession>A0A4U5QL37</accession>
<proteinExistence type="predicted"/>
<sequence>MTVEMGHFVVQFHGALPDHYPSAGVHFGLDIRKFGVPAKGRKGDLVSAFKQFMAKQIDGESSQEEGCVSFNSVGNISLQKNSKCTSDESYAVSINTDSEVSGFKQITLPQAEPWTVLAHKKPQKGWIPYNPRTMRPPPFADADSVKLMSWNVNWLRALLKLEGFSALELA</sequence>
<name>A0A4U5QL37_POPAL</name>
<comment type="caution">
    <text evidence="1">The sequence shown here is derived from an EMBL/GenBank/DDBJ whole genome shotgun (WGS) entry which is preliminary data.</text>
</comment>
<protein>
    <submittedName>
        <fullName evidence="1">Uncharacterized protein</fullName>
    </submittedName>
</protein>